<dbReference type="AlphaFoldDB" id="J3S7L0"/>
<evidence type="ECO:0000313" key="1">
    <source>
        <dbReference type="EMBL" id="AFK13850.1"/>
    </source>
</evidence>
<organism evidence="1">
    <name type="scientific">Beta vulgaris subsp. vulgaris</name>
    <name type="common">Beet</name>
    <dbReference type="NCBI Taxonomy" id="3555"/>
    <lineage>
        <taxon>Eukaryota</taxon>
        <taxon>Viridiplantae</taxon>
        <taxon>Streptophyta</taxon>
        <taxon>Embryophyta</taxon>
        <taxon>Tracheophyta</taxon>
        <taxon>Spermatophyta</taxon>
        <taxon>Magnoliopsida</taxon>
        <taxon>eudicotyledons</taxon>
        <taxon>Gunneridae</taxon>
        <taxon>Pentapetalae</taxon>
        <taxon>Caryophyllales</taxon>
        <taxon>Chenopodiaceae</taxon>
        <taxon>Betoideae</taxon>
        <taxon>Beta</taxon>
    </lineage>
</organism>
<accession>J3S7L0</accession>
<name>J3S7L0_BETVV</name>
<reference evidence="1" key="1">
    <citation type="submission" date="2011-08" db="EMBL/GenBank/DDBJ databases">
        <authorList>
            <person name="Xu D.-C."/>
            <person name="Zhang C.-L."/>
        </authorList>
    </citation>
    <scope>NUCLEOTIDE SEQUENCE</scope>
</reference>
<protein>
    <submittedName>
        <fullName evidence="1">Seed coat BURP domain protein-like protein</fullName>
    </submittedName>
</protein>
<dbReference type="EMBL" id="JN606071">
    <property type="protein sequence ID" value="AFK13850.1"/>
    <property type="molecule type" value="Genomic_DNA"/>
</dbReference>
<proteinExistence type="predicted"/>
<sequence>MMLKLLATLPRRWVFCFSDAIHNHRCRMFSYAINVQPRCHTWLLLTLEGTHDKTTIEAAIACHMDTLPLQFSYAINVQPRCHTWLLLTLEGTHDKTTIEAAIACHMDTLPLQFSYAINVQPRCHTWLLLTLEGTHDKTTIEAAIACHMDTSTWDPRFPRSRCFEGHPWYLPFSKPKEYHLGGALNLGKGNYKTKRERNYEKEAKQLAC</sequence>